<evidence type="ECO:0000256" key="1">
    <source>
        <dbReference type="SAM" id="Coils"/>
    </source>
</evidence>
<dbReference type="GO" id="GO:0005814">
    <property type="term" value="C:centriole"/>
    <property type="evidence" value="ECO:0000318"/>
    <property type="project" value="GO_Central"/>
</dbReference>
<dbReference type="Pfam" id="PF15964">
    <property type="entry name" value="CCCAP"/>
    <property type="match status" value="3"/>
</dbReference>
<sequence>MFESDDSPLGYKKVIRDRASESLGSLRITFNSPVKTPPSASNNRSRHEYNSAVSRLKVLLQQYNNSKLASDPSWLHDVTSRVQSQSSFLPDADELTELLNSQYVVIQHLENQVEFYKDALGTLRKRTELITQENQSLYEQLKTRTVNELVSKAQETHIERPASSQTPAMDSTSGKDKGHVRFDISEEESEEGLPSPRIHDYYPPPHSNTGSYPPHPGEHPGDQYSLGSAGVMSSATGSDDQLFLSSKERQFVSQMQAEVDKIRELHEAKSRHLETLLYSTRDELEDYQRQVTQLQEKIRDQAGILEQGGKSVLCLKCGTQEAVLASSDATAKTISKITRERDELMDVLTKQKSSVSEVRKRELDAYTQVKKSCELVEQAQLEKAQAIIQVQQLKEELKKQGERHEQYARESCNRAGQELEKAKSRLVEDIDQLNKKSMSDAQAATENQLDRVTREKVAIATELEQAKAQIMSHSAEVAKMGEEMQKELNKATIKTTLAEQQVASLKTAVQQASRQREQERVRQQTESSELRRRLEEAESGWMESKEECIRLTERLDHATREVRVAHEQVTSKVRITHKQVTREVRITHKQATREVRITHEQVTREVRITHEQVTREVQITYEQVTRGVRITHDHATREVWITYEQATREIPLAHEPATREERITHDHARREIGIVHGHTTREVRVAHEEATREVRITHEPATREDRITHDHARREIGIVHDHTTREVRVAHEEATREVRVAHEQATREVRITHEQATREVRVAHEQERIAYDHGTREAKISATAKKNLEKARAAELTAVNQQATQREQQLTTLLQETENRNMQARVELEQMLESQMNVVARLKAECQRLTQQLNDLSIKSRKELRDSVTERDRIQAQLSSVKSKGKELEANLKKKDQLVENLNNKLKRSETDVKTNITQIYDLLVKQNSLLRDRQALTREVEYLRQQLLQSRTQDCVTPADTESNASTIDNQDA</sequence>
<feature type="compositionally biased region" description="Basic and acidic residues" evidence="2">
    <location>
        <begin position="173"/>
        <end position="184"/>
    </location>
</feature>
<dbReference type="GO" id="GO:0035148">
    <property type="term" value="P:tube formation"/>
    <property type="evidence" value="ECO:0000318"/>
    <property type="project" value="GO_Central"/>
</dbReference>
<dbReference type="AlphaFoldDB" id="A7S4V5"/>
<dbReference type="PANTHER" id="PTHR34343">
    <property type="entry name" value="SEROLOGICALLY DEFINED COLON CANCER ANTIGEN 8"/>
    <property type="match status" value="1"/>
</dbReference>
<reference evidence="3 4" key="1">
    <citation type="journal article" date="2007" name="Science">
        <title>Sea anemone genome reveals ancestral eumetazoan gene repertoire and genomic organization.</title>
        <authorList>
            <person name="Putnam N.H."/>
            <person name="Srivastava M."/>
            <person name="Hellsten U."/>
            <person name="Dirks B."/>
            <person name="Chapman J."/>
            <person name="Salamov A."/>
            <person name="Terry A."/>
            <person name="Shapiro H."/>
            <person name="Lindquist E."/>
            <person name="Kapitonov V.V."/>
            <person name="Jurka J."/>
            <person name="Genikhovich G."/>
            <person name="Grigoriev I.V."/>
            <person name="Lucas S.M."/>
            <person name="Steele R.E."/>
            <person name="Finnerty J.R."/>
            <person name="Technau U."/>
            <person name="Martindale M.Q."/>
            <person name="Rokhsar D.S."/>
        </authorList>
    </citation>
    <scope>NUCLEOTIDE SEQUENCE [LARGE SCALE GENOMIC DNA]</scope>
    <source>
        <strain evidence="4">CH2 X CH6</strain>
    </source>
</reference>
<accession>A7S4V5</accession>
<dbReference type="InterPro" id="IPR031887">
    <property type="entry name" value="SDCCAG8"/>
</dbReference>
<evidence type="ECO:0000256" key="2">
    <source>
        <dbReference type="SAM" id="MobiDB-lite"/>
    </source>
</evidence>
<dbReference type="GO" id="GO:0005813">
    <property type="term" value="C:centrosome"/>
    <property type="evidence" value="ECO:0000318"/>
    <property type="project" value="GO_Central"/>
</dbReference>
<proteinExistence type="predicted"/>
<feature type="region of interest" description="Disordered" evidence="2">
    <location>
        <begin position="155"/>
        <end position="235"/>
    </location>
</feature>
<dbReference type="EMBL" id="DS469580">
    <property type="protein sequence ID" value="EDO41262.1"/>
    <property type="molecule type" value="Genomic_DNA"/>
</dbReference>
<dbReference type="eggNOG" id="ENOG502R5XE">
    <property type="taxonomic scope" value="Eukaryota"/>
</dbReference>
<feature type="compositionally biased region" description="Polar residues" evidence="2">
    <location>
        <begin position="162"/>
        <end position="172"/>
    </location>
</feature>
<evidence type="ECO:0000313" key="3">
    <source>
        <dbReference type="EMBL" id="EDO41262.1"/>
    </source>
</evidence>
<dbReference type="PhylomeDB" id="A7S4V5"/>
<feature type="coiled-coil region" evidence="1">
    <location>
        <begin position="277"/>
        <end position="304"/>
    </location>
</feature>
<organism evidence="3 4">
    <name type="scientific">Nematostella vectensis</name>
    <name type="common">Starlet sea anemone</name>
    <dbReference type="NCBI Taxonomy" id="45351"/>
    <lineage>
        <taxon>Eukaryota</taxon>
        <taxon>Metazoa</taxon>
        <taxon>Cnidaria</taxon>
        <taxon>Anthozoa</taxon>
        <taxon>Hexacorallia</taxon>
        <taxon>Actiniaria</taxon>
        <taxon>Edwardsiidae</taxon>
        <taxon>Nematostella</taxon>
    </lineage>
</organism>
<gene>
    <name evidence="3" type="ORF">NEMVEDRAFT_v1g206838</name>
</gene>
<dbReference type="Proteomes" id="UP000001593">
    <property type="component" value="Unassembled WGS sequence"/>
</dbReference>
<evidence type="ECO:0008006" key="5">
    <source>
        <dbReference type="Google" id="ProtNLM"/>
    </source>
</evidence>
<protein>
    <recommendedName>
        <fullName evidence="5">Serologically defined colon cancer antigen 8 homolog</fullName>
    </recommendedName>
</protein>
<dbReference type="GO" id="GO:0001764">
    <property type="term" value="P:neuron migration"/>
    <property type="evidence" value="ECO:0000318"/>
    <property type="project" value="GO_Central"/>
</dbReference>
<feature type="region of interest" description="Disordered" evidence="2">
    <location>
        <begin position="510"/>
        <end position="531"/>
    </location>
</feature>
<keyword evidence="1" id="KW-0175">Coiled coil</keyword>
<keyword evidence="4" id="KW-1185">Reference proteome</keyword>
<dbReference type="PANTHER" id="PTHR34343:SF1">
    <property type="entry name" value="SEROLOGICALLY DEFINED COLON CANCER ANTIGEN 8"/>
    <property type="match status" value="1"/>
</dbReference>
<dbReference type="HOGENOM" id="CLU_304898_0_0_1"/>
<dbReference type="GO" id="GO:0030010">
    <property type="term" value="P:establishment of cell polarity"/>
    <property type="evidence" value="ECO:0000318"/>
    <property type="project" value="GO_Central"/>
</dbReference>
<feature type="compositionally biased region" description="Basic and acidic residues" evidence="2">
    <location>
        <begin position="514"/>
        <end position="531"/>
    </location>
</feature>
<dbReference type="STRING" id="45351.A7S4V5"/>
<dbReference type="InParanoid" id="A7S4V5"/>
<dbReference type="GO" id="GO:0007098">
    <property type="term" value="P:centrosome cycle"/>
    <property type="evidence" value="ECO:0007669"/>
    <property type="project" value="InterPro"/>
</dbReference>
<feature type="coiled-coil region" evidence="1">
    <location>
        <begin position="800"/>
        <end position="912"/>
    </location>
</feature>
<evidence type="ECO:0000313" key="4">
    <source>
        <dbReference type="Proteomes" id="UP000001593"/>
    </source>
</evidence>
<dbReference type="GO" id="GO:0031023">
    <property type="term" value="P:microtubule organizing center organization"/>
    <property type="evidence" value="ECO:0000318"/>
    <property type="project" value="GO_Central"/>
</dbReference>
<feature type="region of interest" description="Disordered" evidence="2">
    <location>
        <begin position="954"/>
        <end position="974"/>
    </location>
</feature>
<name>A7S4V5_NEMVE</name>